<organism evidence="2 3">
    <name type="scientific">Phrynocephalus forsythii</name>
    <dbReference type="NCBI Taxonomy" id="171643"/>
    <lineage>
        <taxon>Eukaryota</taxon>
        <taxon>Metazoa</taxon>
        <taxon>Chordata</taxon>
        <taxon>Craniata</taxon>
        <taxon>Vertebrata</taxon>
        <taxon>Euteleostomi</taxon>
        <taxon>Lepidosauria</taxon>
        <taxon>Squamata</taxon>
        <taxon>Bifurcata</taxon>
        <taxon>Unidentata</taxon>
        <taxon>Episquamata</taxon>
        <taxon>Toxicofera</taxon>
        <taxon>Iguania</taxon>
        <taxon>Acrodonta</taxon>
        <taxon>Agamidae</taxon>
        <taxon>Agaminae</taxon>
        <taxon>Phrynocephalus</taxon>
    </lineage>
</organism>
<dbReference type="Proteomes" id="UP001142489">
    <property type="component" value="Unassembled WGS sequence"/>
</dbReference>
<proteinExistence type="predicted"/>
<evidence type="ECO:0000313" key="3">
    <source>
        <dbReference type="Proteomes" id="UP001142489"/>
    </source>
</evidence>
<accession>A0A9Q0XYN9</accession>
<keyword evidence="3" id="KW-1185">Reference proteome</keyword>
<dbReference type="EMBL" id="JAPFRF010000005">
    <property type="protein sequence ID" value="KAJ7332946.1"/>
    <property type="molecule type" value="Genomic_DNA"/>
</dbReference>
<protein>
    <submittedName>
        <fullName evidence="2">Uncharacterized protein</fullName>
    </submittedName>
</protein>
<evidence type="ECO:0000256" key="1">
    <source>
        <dbReference type="SAM" id="MobiDB-lite"/>
    </source>
</evidence>
<dbReference type="AlphaFoldDB" id="A0A9Q0XYN9"/>
<evidence type="ECO:0000313" key="2">
    <source>
        <dbReference type="EMBL" id="KAJ7332946.1"/>
    </source>
</evidence>
<feature type="compositionally biased region" description="Basic and acidic residues" evidence="1">
    <location>
        <begin position="29"/>
        <end position="47"/>
    </location>
</feature>
<name>A0A9Q0XYN9_9SAUR</name>
<comment type="caution">
    <text evidence="2">The sequence shown here is derived from an EMBL/GenBank/DDBJ whole genome shotgun (WGS) entry which is preliminary data.</text>
</comment>
<gene>
    <name evidence="2" type="ORF">JRQ81_015126</name>
</gene>
<reference evidence="2" key="1">
    <citation type="journal article" date="2023" name="DNA Res.">
        <title>Chromosome-level genome assembly of Phrynocephalus forsythii using third-generation DNA sequencing and Hi-C analysis.</title>
        <authorList>
            <person name="Qi Y."/>
            <person name="Zhao W."/>
            <person name="Zhao Y."/>
            <person name="Niu C."/>
            <person name="Cao S."/>
            <person name="Zhang Y."/>
        </authorList>
    </citation>
    <scope>NUCLEOTIDE SEQUENCE</scope>
    <source>
        <tissue evidence="2">Muscle</tissue>
    </source>
</reference>
<feature type="region of interest" description="Disordered" evidence="1">
    <location>
        <begin position="27"/>
        <end position="53"/>
    </location>
</feature>
<dbReference type="OrthoDB" id="9937592at2759"/>
<feature type="region of interest" description="Disordered" evidence="1">
    <location>
        <begin position="187"/>
        <end position="208"/>
    </location>
</feature>
<sequence length="295" mass="32035">MDDLSASSVFPRPPVLQFFRNLFGGHRHVTQEGKTSKTKDPKGKDDIGGQLVEGSGQADSEAMLLGKNLSTTKFSPGGIHEGMMENYTKGTTLLKEMENTTPFYENKLSDLLNSTGMEMGDASGFAGCIICRPAPRPCEKFPVSGQENEDFGDNEALAEDGASQLPCADDGVSMATGTIGDVKYSGAEEEREHLLKEDAEPETTKTESHPWNRLINMYKQRRRLLASKGSHVKDVPSQPLIEEEAMLDLVVYGIAAPKAHVTLSNSAKSASACGLPEDEARYVADDDEIARRDFG</sequence>